<evidence type="ECO:0000313" key="2">
    <source>
        <dbReference type="EMBL" id="SFQ30610.1"/>
    </source>
</evidence>
<protein>
    <submittedName>
        <fullName evidence="2">Nicotinamide-nucleotide adenylyltransferase, NadR type</fullName>
    </submittedName>
</protein>
<evidence type="ECO:0000313" key="3">
    <source>
        <dbReference type="Proteomes" id="UP000182624"/>
    </source>
</evidence>
<keyword evidence="3" id="KW-1185">Reference proteome</keyword>
<gene>
    <name evidence="2" type="ORF">SAMN04487928_13133</name>
</gene>
<dbReference type="InterPro" id="IPR014729">
    <property type="entry name" value="Rossmann-like_a/b/a_fold"/>
</dbReference>
<keyword evidence="2" id="KW-0548">Nucleotidyltransferase</keyword>
<accession>A0A1I5XF75</accession>
<dbReference type="NCBIfam" id="TIGR00125">
    <property type="entry name" value="cyt_tran_rel"/>
    <property type="match status" value="1"/>
</dbReference>
<dbReference type="SUPFAM" id="SSF52374">
    <property type="entry name" value="Nucleotidylyl transferase"/>
    <property type="match status" value="1"/>
</dbReference>
<dbReference type="AlphaFoldDB" id="A0A1I5XF75"/>
<dbReference type="RefSeq" id="WP_074891037.1">
    <property type="nucleotide sequence ID" value="NZ_FOXO01000031.1"/>
</dbReference>
<evidence type="ECO:0000259" key="1">
    <source>
        <dbReference type="Pfam" id="PF01467"/>
    </source>
</evidence>
<sequence>MQNIGIVFGCFIPMHKGHESLIKRALLENDRLILAVCGYQADRGKDFLDFATRFKIVTEMFQDDPRVIVIKIDDKKLGLDGTFTHENWVLWGNELFEQAGISPDSAHFNWYTGEPSYIDKLGKIYPDHTFNLVDRAVIRVSGTEIRNNPTIHADDINEAFRNYLEETGMLK</sequence>
<dbReference type="Gene3D" id="3.40.50.620">
    <property type="entry name" value="HUPs"/>
    <property type="match status" value="1"/>
</dbReference>
<dbReference type="EMBL" id="FOXO01000031">
    <property type="protein sequence ID" value="SFQ30610.1"/>
    <property type="molecule type" value="Genomic_DNA"/>
</dbReference>
<dbReference type="GO" id="GO:0016779">
    <property type="term" value="F:nucleotidyltransferase activity"/>
    <property type="evidence" value="ECO:0007669"/>
    <property type="project" value="UniProtKB-KW"/>
</dbReference>
<feature type="domain" description="Cytidyltransferase-like" evidence="1">
    <location>
        <begin position="7"/>
        <end position="82"/>
    </location>
</feature>
<name>A0A1I5XF75_9FIRM</name>
<keyword evidence="2" id="KW-0808">Transferase</keyword>
<dbReference type="OrthoDB" id="9802794at2"/>
<proteinExistence type="predicted"/>
<dbReference type="Proteomes" id="UP000182624">
    <property type="component" value="Unassembled WGS sequence"/>
</dbReference>
<reference evidence="3" key="1">
    <citation type="submission" date="2016-10" db="EMBL/GenBank/DDBJ databases">
        <authorList>
            <person name="Varghese N."/>
            <person name="Submissions S."/>
        </authorList>
    </citation>
    <scope>NUCLEOTIDE SEQUENCE [LARGE SCALE GENOMIC DNA]</scope>
    <source>
        <strain evidence="3">P18</strain>
    </source>
</reference>
<dbReference type="Pfam" id="PF01467">
    <property type="entry name" value="CTP_transf_like"/>
    <property type="match status" value="1"/>
</dbReference>
<organism evidence="2 3">
    <name type="scientific">Butyrivibrio proteoclasticus</name>
    <dbReference type="NCBI Taxonomy" id="43305"/>
    <lineage>
        <taxon>Bacteria</taxon>
        <taxon>Bacillati</taxon>
        <taxon>Bacillota</taxon>
        <taxon>Clostridia</taxon>
        <taxon>Lachnospirales</taxon>
        <taxon>Lachnospiraceae</taxon>
        <taxon>Butyrivibrio</taxon>
    </lineage>
</organism>
<dbReference type="InterPro" id="IPR004821">
    <property type="entry name" value="Cyt_trans-like"/>
</dbReference>